<dbReference type="Gene3D" id="1.10.10.10">
    <property type="entry name" value="Winged helix-like DNA-binding domain superfamily/Winged helix DNA-binding domain"/>
    <property type="match status" value="1"/>
</dbReference>
<dbReference type="SUPFAM" id="SSF69754">
    <property type="entry name" value="Ribosome binding protein Y (YfiA homologue)"/>
    <property type="match status" value="1"/>
</dbReference>
<dbReference type="EMBL" id="MGER01000009">
    <property type="protein sequence ID" value="OGL88836.1"/>
    <property type="molecule type" value="Genomic_DNA"/>
</dbReference>
<accession>A0A1F7VEA3</accession>
<dbReference type="Proteomes" id="UP000178264">
    <property type="component" value="Unassembled WGS sequence"/>
</dbReference>
<dbReference type="AlphaFoldDB" id="A0A1F7VEA3"/>
<dbReference type="Pfam" id="PF02482">
    <property type="entry name" value="Ribosomal_S30AE"/>
    <property type="match status" value="1"/>
</dbReference>
<proteinExistence type="predicted"/>
<dbReference type="SUPFAM" id="SSF88659">
    <property type="entry name" value="Sigma3 and sigma4 domains of RNA polymerase sigma factors"/>
    <property type="match status" value="1"/>
</dbReference>
<dbReference type="InterPro" id="IPR036567">
    <property type="entry name" value="RHF-like"/>
</dbReference>
<gene>
    <name evidence="1" type="ORF">A3I42_01150</name>
</gene>
<sequence>MPLSVTFSYKNLNPQEHAQVERYMDEKLRKIEKLVRDAEARLTVRVEKFVKKSAFKAEFVLRVAGCSYRASEDDHTIAEAVDFTLDKLTRQIERMRERTRPAHSKFPRKVSLKERWTELEERLVPPQKEADREEFFKAIGALVKPAIALIRHEIEHLKLARNIDEDEYDAATIIDDAVLKLWEERKKKPATLTLQQWFYRTAFDILNGKLKESDAEDDALSIDLVVPEESEAFEVSNLGDEVKDFWQPDEVTTIADTIGANTSSQGLAPTQKKQYRRVLQALHLLPHPARQAFLLKYREGFQEAEIALIQKRNIALVRNDLASSLQFLKQRAGEG</sequence>
<dbReference type="InterPro" id="IPR013324">
    <property type="entry name" value="RNA_pol_sigma_r3/r4-like"/>
</dbReference>
<evidence type="ECO:0000313" key="1">
    <source>
        <dbReference type="EMBL" id="OGL88836.1"/>
    </source>
</evidence>
<reference evidence="1 2" key="1">
    <citation type="journal article" date="2016" name="Nat. Commun.">
        <title>Thousands of microbial genomes shed light on interconnected biogeochemical processes in an aquifer system.</title>
        <authorList>
            <person name="Anantharaman K."/>
            <person name="Brown C.T."/>
            <person name="Hug L.A."/>
            <person name="Sharon I."/>
            <person name="Castelle C.J."/>
            <person name="Probst A.J."/>
            <person name="Thomas B.C."/>
            <person name="Singh A."/>
            <person name="Wilkins M.J."/>
            <person name="Karaoz U."/>
            <person name="Brodie E.L."/>
            <person name="Williams K.H."/>
            <person name="Hubbard S.S."/>
            <person name="Banfield J.F."/>
        </authorList>
    </citation>
    <scope>NUCLEOTIDE SEQUENCE [LARGE SCALE GENOMIC DNA]</scope>
</reference>
<evidence type="ECO:0008006" key="3">
    <source>
        <dbReference type="Google" id="ProtNLM"/>
    </source>
</evidence>
<protein>
    <recommendedName>
        <fullName evidence="3">Ribosomal subunit interface protein</fullName>
    </recommendedName>
</protein>
<dbReference type="InterPro" id="IPR036388">
    <property type="entry name" value="WH-like_DNA-bd_sf"/>
</dbReference>
<name>A0A1F7VEA3_9BACT</name>
<dbReference type="InterPro" id="IPR003489">
    <property type="entry name" value="RHF/RaiA"/>
</dbReference>
<dbReference type="Gene3D" id="3.30.160.100">
    <property type="entry name" value="Ribosome hibernation promotion factor-like"/>
    <property type="match status" value="1"/>
</dbReference>
<evidence type="ECO:0000313" key="2">
    <source>
        <dbReference type="Proteomes" id="UP000178264"/>
    </source>
</evidence>
<organism evidence="1 2">
    <name type="scientific">Candidatus Uhrbacteria bacterium RIFCSPLOWO2_02_FULL_49_11</name>
    <dbReference type="NCBI Taxonomy" id="1802409"/>
    <lineage>
        <taxon>Bacteria</taxon>
        <taxon>Candidatus Uhriibacteriota</taxon>
    </lineage>
</organism>
<comment type="caution">
    <text evidence="1">The sequence shown here is derived from an EMBL/GenBank/DDBJ whole genome shotgun (WGS) entry which is preliminary data.</text>
</comment>